<protein>
    <submittedName>
        <fullName evidence="1">Uncharacterized protein</fullName>
    </submittedName>
</protein>
<organism evidence="1 2">
    <name type="scientific">Vineibacter terrae</name>
    <dbReference type="NCBI Taxonomy" id="2586908"/>
    <lineage>
        <taxon>Bacteria</taxon>
        <taxon>Pseudomonadati</taxon>
        <taxon>Pseudomonadota</taxon>
        <taxon>Alphaproteobacteria</taxon>
        <taxon>Hyphomicrobiales</taxon>
        <taxon>Vineibacter</taxon>
    </lineage>
</organism>
<evidence type="ECO:0000313" key="2">
    <source>
        <dbReference type="Proteomes" id="UP000321638"/>
    </source>
</evidence>
<dbReference type="AlphaFoldDB" id="A0A5C8P8W2"/>
<keyword evidence="2" id="KW-1185">Reference proteome</keyword>
<dbReference type="Proteomes" id="UP000321638">
    <property type="component" value="Unassembled WGS sequence"/>
</dbReference>
<name>A0A5C8P8W2_9HYPH</name>
<evidence type="ECO:0000313" key="1">
    <source>
        <dbReference type="EMBL" id="TXL70196.1"/>
    </source>
</evidence>
<dbReference type="RefSeq" id="WP_147851808.1">
    <property type="nucleotide sequence ID" value="NZ_VDUZ01000064.1"/>
</dbReference>
<proteinExistence type="predicted"/>
<reference evidence="1 2" key="1">
    <citation type="submission" date="2019-06" db="EMBL/GenBank/DDBJ databases">
        <title>New taxonomy in bacterial strain CC-CFT640, isolated from vineyard.</title>
        <authorList>
            <person name="Lin S.-Y."/>
            <person name="Tsai C.-F."/>
            <person name="Young C.-C."/>
        </authorList>
    </citation>
    <scope>NUCLEOTIDE SEQUENCE [LARGE SCALE GENOMIC DNA]</scope>
    <source>
        <strain evidence="1 2">CC-CFT640</strain>
    </source>
</reference>
<gene>
    <name evidence="1" type="ORF">FHP25_35790</name>
</gene>
<accession>A0A5C8P8W2</accession>
<dbReference type="EMBL" id="VDUZ01000064">
    <property type="protein sequence ID" value="TXL70196.1"/>
    <property type="molecule type" value="Genomic_DNA"/>
</dbReference>
<dbReference type="OrthoDB" id="7574088at2"/>
<sequence>MAAPSFVFTIARAARMFGEDEDWLEELAMKMQPEDGRLHVRDIDDDIAVTAFTPAGVEHLKELVEEYKAWRAAGRRV</sequence>
<comment type="caution">
    <text evidence="1">The sequence shown here is derived from an EMBL/GenBank/DDBJ whole genome shotgun (WGS) entry which is preliminary data.</text>
</comment>